<feature type="region of interest" description="Disordered" evidence="2">
    <location>
        <begin position="107"/>
        <end position="127"/>
    </location>
</feature>
<proteinExistence type="predicted"/>
<evidence type="ECO:0000256" key="1">
    <source>
        <dbReference type="SAM" id="Coils"/>
    </source>
</evidence>
<dbReference type="AlphaFoldDB" id="A0A1Q9C5A0"/>
<gene>
    <name evidence="3" type="ORF">AK812_SmicGene41789</name>
</gene>
<feature type="compositionally biased region" description="Polar residues" evidence="2">
    <location>
        <begin position="793"/>
        <end position="804"/>
    </location>
</feature>
<feature type="compositionally biased region" description="Basic and acidic residues" evidence="2">
    <location>
        <begin position="656"/>
        <end position="667"/>
    </location>
</feature>
<accession>A0A1Q9C5A0</accession>
<dbReference type="Proteomes" id="UP000186817">
    <property type="component" value="Unassembled WGS sequence"/>
</dbReference>
<feature type="coiled-coil region" evidence="1">
    <location>
        <begin position="305"/>
        <end position="346"/>
    </location>
</feature>
<organism evidence="3 4">
    <name type="scientific">Symbiodinium microadriaticum</name>
    <name type="common">Dinoflagellate</name>
    <name type="synonym">Zooxanthella microadriatica</name>
    <dbReference type="NCBI Taxonomy" id="2951"/>
    <lineage>
        <taxon>Eukaryota</taxon>
        <taxon>Sar</taxon>
        <taxon>Alveolata</taxon>
        <taxon>Dinophyceae</taxon>
        <taxon>Suessiales</taxon>
        <taxon>Symbiodiniaceae</taxon>
        <taxon>Symbiodinium</taxon>
    </lineage>
</organism>
<comment type="caution">
    <text evidence="3">The sequence shown here is derived from an EMBL/GenBank/DDBJ whole genome shotgun (WGS) entry which is preliminary data.</text>
</comment>
<feature type="compositionally biased region" description="Basic and acidic residues" evidence="2">
    <location>
        <begin position="870"/>
        <end position="885"/>
    </location>
</feature>
<name>A0A1Q9C5A0_SYMMI</name>
<keyword evidence="1" id="KW-0175">Coiled coil</keyword>
<evidence type="ECO:0000313" key="4">
    <source>
        <dbReference type="Proteomes" id="UP000186817"/>
    </source>
</evidence>
<feature type="region of interest" description="Disordered" evidence="2">
    <location>
        <begin position="1"/>
        <end position="61"/>
    </location>
</feature>
<feature type="compositionally biased region" description="Basic and acidic residues" evidence="2">
    <location>
        <begin position="36"/>
        <end position="49"/>
    </location>
</feature>
<evidence type="ECO:0000256" key="2">
    <source>
        <dbReference type="SAM" id="MobiDB-lite"/>
    </source>
</evidence>
<feature type="compositionally biased region" description="Polar residues" evidence="2">
    <location>
        <begin position="1"/>
        <end position="17"/>
    </location>
</feature>
<reference evidence="3 4" key="1">
    <citation type="submission" date="2016-02" db="EMBL/GenBank/DDBJ databases">
        <title>Genome analysis of coral dinoflagellate symbionts highlights evolutionary adaptations to a symbiotic lifestyle.</title>
        <authorList>
            <person name="Aranda M."/>
            <person name="Li Y."/>
            <person name="Liew Y.J."/>
            <person name="Baumgarten S."/>
            <person name="Simakov O."/>
            <person name="Wilson M."/>
            <person name="Piel J."/>
            <person name="Ashoor H."/>
            <person name="Bougouffa S."/>
            <person name="Bajic V.B."/>
            <person name="Ryu T."/>
            <person name="Ravasi T."/>
            <person name="Bayer T."/>
            <person name="Micklem G."/>
            <person name="Kim H."/>
            <person name="Bhak J."/>
            <person name="Lajeunesse T.C."/>
            <person name="Voolstra C.R."/>
        </authorList>
    </citation>
    <scope>NUCLEOTIDE SEQUENCE [LARGE SCALE GENOMIC DNA]</scope>
    <source>
        <strain evidence="3 4">CCMP2467</strain>
    </source>
</reference>
<feature type="region of interest" description="Disordered" evidence="2">
    <location>
        <begin position="784"/>
        <end position="891"/>
    </location>
</feature>
<feature type="compositionally biased region" description="Low complexity" evidence="2">
    <location>
        <begin position="860"/>
        <end position="869"/>
    </location>
</feature>
<dbReference type="EMBL" id="LSRX01001665">
    <property type="protein sequence ID" value="OLP78087.1"/>
    <property type="molecule type" value="Genomic_DNA"/>
</dbReference>
<dbReference type="Gene3D" id="1.10.287.1490">
    <property type="match status" value="1"/>
</dbReference>
<sequence>MKGSRSGSLSFGGNSTVELPWDLPPPPQVPPSIEDVNDKDSGKAEKELTSARPFMQNGSSKADFGEVNMALEALPLNLPPPPQPPPPLWQAGKAAVDTCPCPCSGHSSSQCSRPFRPSGRNPWESPASLHEQDWEHKAREFFNPGIQAEKPEFDTAAMQKWGEGIEGLADLSPLSSHQNLNAVESQIFGEWQLQAREALINETLDDITFVQESYAAAERDLEWRKATTMSKRQQIETRQAELAVYQKRVQVQEKDVVADEELIRCREAQLDADAQHLRRCENALKAEAKRVKQRRDDLDSSEPMLQRKEEELVRMQEELSKLEKEVSEAEQEIQHRSADIASAEAQLRRRRAELSSRHAEVAGDRRVLNGREAELQHSHVSHPPVPDTVVAQVPQVPSLHPQVQSTPQAAVATAPCAPAFAQPFVPSPVPPTPVVAPPMLAPPTTPAPADPVQQNLALQLQQTQQMLQMQQMQQLQHFMKGGFGDDVKEKERENKLQVLEETVLERLEALERHEAALAAVMAAAAQAAKETQEATAAIVSQSTEAAKDTAAAIMAKSSEVVRSAVQDMTEALAVREREAQEALQAMTNRSAMFGVEASVKTVPVHQNVEPLPQPSVQTCTSEPVQQAAPAMPVSVACNTDRLDLPENVEEALSSRPEPHAQRDRDPESWTDGHASATSLRNVYEALQGQHQAPLALVRPIGARRAALREGSGIEEVQTLASTAAFLRGEQPQLGGVQDGGELWCGESDITSIAAHMDGQDAEPVRLTEESMLDEQIMNRSSILQRTEADEMSETNSASEPSPIQSKAPAVAWEISLSDWPRTTCQRPPGQSPAELGKKRMYKAQEAAKRQVEGPKPPGPTRSKATTTKTSRAEELSYRPKDECAARKSHVL</sequence>
<dbReference type="OrthoDB" id="436612at2759"/>
<evidence type="ECO:0000313" key="3">
    <source>
        <dbReference type="EMBL" id="OLP78087.1"/>
    </source>
</evidence>
<protein>
    <submittedName>
        <fullName evidence="3">Uncharacterized protein</fullName>
    </submittedName>
</protein>
<feature type="region of interest" description="Disordered" evidence="2">
    <location>
        <begin position="649"/>
        <end position="673"/>
    </location>
</feature>
<keyword evidence="4" id="KW-1185">Reference proteome</keyword>